<accession>A0A564ZEL9</accession>
<keyword evidence="3" id="KW-1185">Reference proteome</keyword>
<sequence>MLSRVITNSSGRVGPMLFQSPSPMNLSMQKTPGSNFVPLKLVNGSCVVGDSIVGSPCDAEGYHTLITLDEFPDYHLLRLKGDFRHYTVFFAEDCKFPTPKNGEIIVKKSIPLYRYLGGKREENVIFAMKGTNFDNVICNFCIEKIFMYTTCKFHHT</sequence>
<feature type="domain" description="DUF5727" evidence="1">
    <location>
        <begin position="40"/>
        <end position="145"/>
    </location>
</feature>
<evidence type="ECO:0000313" key="2">
    <source>
        <dbReference type="EMBL" id="VUZ57799.1"/>
    </source>
</evidence>
<protein>
    <recommendedName>
        <fullName evidence="1">DUF5727 domain-containing protein</fullName>
    </recommendedName>
</protein>
<dbReference type="InterPro" id="IPR043785">
    <property type="entry name" value="DUF5727"/>
</dbReference>
<organism evidence="2 3">
    <name type="scientific">Hymenolepis diminuta</name>
    <name type="common">Rat tapeworm</name>
    <dbReference type="NCBI Taxonomy" id="6216"/>
    <lineage>
        <taxon>Eukaryota</taxon>
        <taxon>Metazoa</taxon>
        <taxon>Spiralia</taxon>
        <taxon>Lophotrochozoa</taxon>
        <taxon>Platyhelminthes</taxon>
        <taxon>Cestoda</taxon>
        <taxon>Eucestoda</taxon>
        <taxon>Cyclophyllidea</taxon>
        <taxon>Hymenolepididae</taxon>
        <taxon>Hymenolepis</taxon>
    </lineage>
</organism>
<reference evidence="2 3" key="1">
    <citation type="submission" date="2019-07" db="EMBL/GenBank/DDBJ databases">
        <authorList>
            <person name="Jastrzebski P J."/>
            <person name="Paukszto L."/>
            <person name="Jastrzebski P J."/>
        </authorList>
    </citation>
    <scope>NUCLEOTIDE SEQUENCE [LARGE SCALE GENOMIC DNA]</scope>
    <source>
        <strain evidence="2 3">WMS-il1</strain>
    </source>
</reference>
<dbReference type="AlphaFoldDB" id="A0A564ZEL9"/>
<evidence type="ECO:0000313" key="3">
    <source>
        <dbReference type="Proteomes" id="UP000321570"/>
    </source>
</evidence>
<proteinExistence type="predicted"/>
<dbReference type="Proteomes" id="UP000321570">
    <property type="component" value="Unassembled WGS sequence"/>
</dbReference>
<name>A0A564ZEL9_HYMDI</name>
<dbReference type="Pfam" id="PF18997">
    <property type="entry name" value="DUF5727"/>
    <property type="match status" value="1"/>
</dbReference>
<gene>
    <name evidence="2" type="ORF">WMSIL1_LOCUS15159</name>
</gene>
<evidence type="ECO:0000259" key="1">
    <source>
        <dbReference type="Pfam" id="PF18997"/>
    </source>
</evidence>
<dbReference type="EMBL" id="CABIJS010000719">
    <property type="protein sequence ID" value="VUZ57799.1"/>
    <property type="molecule type" value="Genomic_DNA"/>
</dbReference>